<dbReference type="PANTHER" id="PTHR45661">
    <property type="entry name" value="SURFACE ANTIGEN"/>
    <property type="match status" value="1"/>
</dbReference>
<keyword evidence="2" id="KW-1185">Reference proteome</keyword>
<dbReference type="Gene3D" id="3.80.10.10">
    <property type="entry name" value="Ribonuclease Inhibitor"/>
    <property type="match status" value="2"/>
</dbReference>
<dbReference type="InterPro" id="IPR032675">
    <property type="entry name" value="LRR_dom_sf"/>
</dbReference>
<accession>A0ABX4EEX2</accession>
<dbReference type="EMBL" id="NPJF01000059">
    <property type="protein sequence ID" value="OYP53639.1"/>
    <property type="molecule type" value="Genomic_DNA"/>
</dbReference>
<evidence type="ECO:0008006" key="3">
    <source>
        <dbReference type="Google" id="ProtNLM"/>
    </source>
</evidence>
<dbReference type="InterPro" id="IPR053139">
    <property type="entry name" value="Surface_bspA-like"/>
</dbReference>
<evidence type="ECO:0000313" key="2">
    <source>
        <dbReference type="Proteomes" id="UP000216189"/>
    </source>
</evidence>
<dbReference type="SUPFAM" id="SSF52058">
    <property type="entry name" value="L domain-like"/>
    <property type="match status" value="1"/>
</dbReference>
<protein>
    <recommendedName>
        <fullName evidence="3">Leucine rich repeat protein</fullName>
    </recommendedName>
</protein>
<sequence length="267" mass="30399">MNENNINLASAHIFDAINFTDPLVQQICLEHWDFDHDGIFSYYDASLVCYLEDVFQGTPITSFPELKYFTSLGKDTPDEESTARMIDDRQFMNCRHLKEITLPQQIASIGDYCFFGCESLQQVTLSDDRLDYCPHNAFLDCIALKNVMNPSKTKLYFVNASELCDGHYTVPEGITDIGTECFARMKDLHSITLPASLRFIGMSACMETSLEQVIIPPNCYAIDCWAFENCVSLKKVHLPSSCAIQEEVFIGCHKLLTVRYEPNKEYL</sequence>
<dbReference type="RefSeq" id="WP_094448973.1">
    <property type="nucleotide sequence ID" value="NZ_CP091802.1"/>
</dbReference>
<reference evidence="1 2" key="1">
    <citation type="submission" date="2017-08" db="EMBL/GenBank/DDBJ databases">
        <title>Comparative genomics of non-oral Prevotella species.</title>
        <authorList>
            <person name="Accetto T."/>
            <person name="Nograsek B."/>
            <person name="Avgustin G."/>
        </authorList>
    </citation>
    <scope>NUCLEOTIDE SEQUENCE [LARGE SCALE GENOMIC DNA]</scope>
    <source>
        <strain evidence="1 2">TC1-1</strain>
    </source>
</reference>
<name>A0ABX4EEX2_SEGBR</name>
<proteinExistence type="predicted"/>
<evidence type="ECO:0000313" key="1">
    <source>
        <dbReference type="EMBL" id="OYP53639.1"/>
    </source>
</evidence>
<dbReference type="InterPro" id="IPR026906">
    <property type="entry name" value="LRR_5"/>
</dbReference>
<comment type="caution">
    <text evidence="1">The sequence shown here is derived from an EMBL/GenBank/DDBJ whole genome shotgun (WGS) entry which is preliminary data.</text>
</comment>
<dbReference type="Proteomes" id="UP000216189">
    <property type="component" value="Unassembled WGS sequence"/>
</dbReference>
<organism evidence="1 2">
    <name type="scientific">Segatella bryantii</name>
    <name type="common">Prevotella bryantii</name>
    <dbReference type="NCBI Taxonomy" id="77095"/>
    <lineage>
        <taxon>Bacteria</taxon>
        <taxon>Pseudomonadati</taxon>
        <taxon>Bacteroidota</taxon>
        <taxon>Bacteroidia</taxon>
        <taxon>Bacteroidales</taxon>
        <taxon>Prevotellaceae</taxon>
        <taxon>Segatella</taxon>
    </lineage>
</organism>
<gene>
    <name evidence="1" type="ORF">CIK91_11735</name>
</gene>
<dbReference type="PANTHER" id="PTHR45661:SF3">
    <property type="entry name" value="IG-LIKE DOMAIN-CONTAINING PROTEIN"/>
    <property type="match status" value="1"/>
</dbReference>
<dbReference type="Pfam" id="PF13306">
    <property type="entry name" value="LRR_5"/>
    <property type="match status" value="2"/>
</dbReference>